<protein>
    <recommendedName>
        <fullName evidence="3">DUF4919 domain-containing protein</fullName>
    </recommendedName>
</protein>
<organism evidence="1 2">
    <name type="scientific">Flammeovirga kamogawensis</name>
    <dbReference type="NCBI Taxonomy" id="373891"/>
    <lineage>
        <taxon>Bacteria</taxon>
        <taxon>Pseudomonadati</taxon>
        <taxon>Bacteroidota</taxon>
        <taxon>Cytophagia</taxon>
        <taxon>Cytophagales</taxon>
        <taxon>Flammeovirgaceae</taxon>
        <taxon>Flammeovirga</taxon>
    </lineage>
</organism>
<evidence type="ECO:0000313" key="1">
    <source>
        <dbReference type="EMBL" id="QWG10264.1"/>
    </source>
</evidence>
<sequence>MRNFFFILFIMIGCSPKNSESSIKNIDSTIISDTINVIVDEVQEQTNEQVFFDKRINLDSILNEEYDYYLSSIEDSLLSIVGYNTLNIIDKIDFNKFYKSIEKYNFDNEVHQIDVFYLGTSFVKKYYNRHPDVMRTDLVCGMINNNTLINGNTIQIGMLKNDLLELVFQPTQTFDKVIQFNIYEDETGEAFTSYIFENDTLKNITFDSDYSWIEKGIK</sequence>
<proteinExistence type="predicted"/>
<dbReference type="EMBL" id="CP076129">
    <property type="protein sequence ID" value="QWG10264.1"/>
    <property type="molecule type" value="Genomic_DNA"/>
</dbReference>
<dbReference type="Proteomes" id="UP000682802">
    <property type="component" value="Chromosome 2"/>
</dbReference>
<gene>
    <name evidence="1" type="ORF">KM029_21515</name>
</gene>
<accession>A0ABX8H3N2</accession>
<evidence type="ECO:0000313" key="2">
    <source>
        <dbReference type="Proteomes" id="UP000682802"/>
    </source>
</evidence>
<name>A0ABX8H3N2_9BACT</name>
<keyword evidence="2" id="KW-1185">Reference proteome</keyword>
<reference evidence="1 2" key="1">
    <citation type="submission" date="2021-05" db="EMBL/GenBank/DDBJ databases">
        <title>Comparative genomic studies on the polysaccharide-degrading batcterial strains of the Flammeovirga genus.</title>
        <authorList>
            <person name="Zewei F."/>
            <person name="Zheng Z."/>
            <person name="Yu L."/>
            <person name="Ruyue G."/>
            <person name="Yanhong M."/>
            <person name="Yuanyuan C."/>
            <person name="Jingyan G."/>
            <person name="Wenjun H."/>
        </authorList>
    </citation>
    <scope>NUCLEOTIDE SEQUENCE [LARGE SCALE GENOMIC DNA]</scope>
    <source>
        <strain evidence="1 2">YS10</strain>
    </source>
</reference>
<evidence type="ECO:0008006" key="3">
    <source>
        <dbReference type="Google" id="ProtNLM"/>
    </source>
</evidence>
<dbReference type="RefSeq" id="WP_144075870.1">
    <property type="nucleotide sequence ID" value="NZ_CP076129.1"/>
</dbReference>